<name>U9UPW8_RHIID</name>
<evidence type="ECO:0000313" key="1">
    <source>
        <dbReference type="EMBL" id="ESA22464.1"/>
    </source>
</evidence>
<gene>
    <name evidence="1" type="ORF">GLOINDRAFT_16410</name>
</gene>
<dbReference type="HOGENOM" id="CLU_2559430_0_0_1"/>
<protein>
    <submittedName>
        <fullName evidence="1">Uncharacterized protein</fullName>
    </submittedName>
</protein>
<accession>U9UPW8</accession>
<dbReference type="AlphaFoldDB" id="U9UPW8"/>
<dbReference type="EMBL" id="KI275563">
    <property type="protein sequence ID" value="ESA22464.1"/>
    <property type="molecule type" value="Genomic_DNA"/>
</dbReference>
<proteinExistence type="predicted"/>
<organism evidence="1">
    <name type="scientific">Rhizophagus irregularis (strain DAOM 181602 / DAOM 197198 / MUCL 43194)</name>
    <name type="common">Arbuscular mycorrhizal fungus</name>
    <name type="synonym">Glomus intraradices</name>
    <dbReference type="NCBI Taxonomy" id="747089"/>
    <lineage>
        <taxon>Eukaryota</taxon>
        <taxon>Fungi</taxon>
        <taxon>Fungi incertae sedis</taxon>
        <taxon>Mucoromycota</taxon>
        <taxon>Glomeromycotina</taxon>
        <taxon>Glomeromycetes</taxon>
        <taxon>Glomerales</taxon>
        <taxon>Glomeraceae</taxon>
        <taxon>Rhizophagus</taxon>
    </lineage>
</organism>
<sequence>MLMSKISSMITLDYYSGYDVDNYIVCSPETKVCLINLTELWCRSNIYGLTQNNLKSVTFESSFYENDDKVKFIISSLTKFNP</sequence>
<reference evidence="1" key="1">
    <citation type="submission" date="2013-07" db="EMBL/GenBank/DDBJ databases">
        <title>The genome of an arbuscular mycorrhizal fungus provides insights into the evolution of the oldest plant symbiosis.</title>
        <authorList>
            <consortium name="DOE Joint Genome Institute"/>
            <person name="Tisserant E."/>
            <person name="Malbreil M."/>
            <person name="Kuo A."/>
            <person name="Kohler A."/>
            <person name="Symeonidi A."/>
            <person name="Balestrini R."/>
            <person name="Charron P."/>
            <person name="Duensing N."/>
            <person name="Frei-dit-Frey N."/>
            <person name="Gianinazzi-Pearson V."/>
            <person name="Gilbert B."/>
            <person name="Handa Y."/>
            <person name="Hijri M."/>
            <person name="Kaul R."/>
            <person name="Kawaguchi M."/>
            <person name="Krajinski F."/>
            <person name="Lammers P."/>
            <person name="Lapierre D."/>
            <person name="Masclaux F.G."/>
            <person name="Murat C."/>
            <person name="Morin E."/>
            <person name="Ndikumana S."/>
            <person name="Pagni M."/>
            <person name="Petitpierre D."/>
            <person name="Requena N."/>
            <person name="Rosikiewicz P."/>
            <person name="Riley R."/>
            <person name="Saito K."/>
            <person name="San Clemente H."/>
            <person name="Shapiro H."/>
            <person name="van Tuinen D."/>
            <person name="Becard G."/>
            <person name="Bonfante P."/>
            <person name="Paszkowski U."/>
            <person name="Shachar-Hill Y."/>
            <person name="Young J.P."/>
            <person name="Sanders I.R."/>
            <person name="Henrissat B."/>
            <person name="Rensing S.A."/>
            <person name="Grigoriev I.V."/>
            <person name="Corradi N."/>
            <person name="Roux C."/>
            <person name="Martin F."/>
        </authorList>
    </citation>
    <scope>NUCLEOTIDE SEQUENCE</scope>
    <source>
        <strain evidence="1">DAOM 197198</strain>
    </source>
</reference>